<organism evidence="1 2">
    <name type="scientific">Onchocerca flexuosa</name>
    <dbReference type="NCBI Taxonomy" id="387005"/>
    <lineage>
        <taxon>Eukaryota</taxon>
        <taxon>Metazoa</taxon>
        <taxon>Ecdysozoa</taxon>
        <taxon>Nematoda</taxon>
        <taxon>Chromadorea</taxon>
        <taxon>Rhabditida</taxon>
        <taxon>Spirurina</taxon>
        <taxon>Spiruromorpha</taxon>
        <taxon>Filarioidea</taxon>
        <taxon>Onchocercidae</taxon>
        <taxon>Onchocerca</taxon>
    </lineage>
</organism>
<accession>A0A238C388</accession>
<evidence type="ECO:0000313" key="1">
    <source>
        <dbReference type="EMBL" id="OZC11923.1"/>
    </source>
</evidence>
<protein>
    <submittedName>
        <fullName evidence="1">Uncharacterized protein</fullName>
    </submittedName>
</protein>
<reference evidence="1 2" key="1">
    <citation type="submission" date="2015-12" db="EMBL/GenBank/DDBJ databases">
        <title>Draft genome of the nematode, Onchocerca flexuosa.</title>
        <authorList>
            <person name="Mitreva M."/>
        </authorList>
    </citation>
    <scope>NUCLEOTIDE SEQUENCE [LARGE SCALE GENOMIC DNA]</scope>
    <source>
        <strain evidence="1">Red Deer</strain>
    </source>
</reference>
<keyword evidence="2" id="KW-1185">Reference proteome</keyword>
<dbReference type="AlphaFoldDB" id="A0A238C388"/>
<dbReference type="EMBL" id="KZ269979">
    <property type="protein sequence ID" value="OZC11923.1"/>
    <property type="molecule type" value="Genomic_DNA"/>
</dbReference>
<name>A0A238C388_9BILA</name>
<gene>
    <name evidence="1" type="ORF">X798_01104</name>
</gene>
<dbReference type="Proteomes" id="UP000242913">
    <property type="component" value="Unassembled WGS sequence"/>
</dbReference>
<evidence type="ECO:0000313" key="2">
    <source>
        <dbReference type="Proteomes" id="UP000242913"/>
    </source>
</evidence>
<sequence length="84" mass="10053">MTIRRNFWKSANLLRRRSTSDTSLKYTWSYFNPGFCFVEDEVKTQESDCNAAIQLIIIISFRLIFTRKNYHLSMILGELYNDIF</sequence>
<proteinExistence type="predicted"/>